<dbReference type="PANTHER" id="PTHR11100:SF18">
    <property type="entry name" value="PRO-NEUREGULIN-3, MEMBRANE-BOUND ISOFORM"/>
    <property type="match status" value="1"/>
</dbReference>
<dbReference type="GO" id="GO:0005615">
    <property type="term" value="C:extracellular space"/>
    <property type="evidence" value="ECO:0007669"/>
    <property type="project" value="TreeGrafter"/>
</dbReference>
<dbReference type="AlphaFoldDB" id="A0A6P7JSS2"/>
<dbReference type="PROSITE" id="PS01186">
    <property type="entry name" value="EGF_2"/>
    <property type="match status" value="1"/>
</dbReference>
<feature type="domain" description="EGF-like" evidence="15">
    <location>
        <begin position="251"/>
        <end position="294"/>
    </location>
</feature>
<evidence type="ECO:0000256" key="11">
    <source>
        <dbReference type="ARBA" id="ARBA00023157"/>
    </source>
</evidence>
<feature type="region of interest" description="Disordered" evidence="13">
    <location>
        <begin position="108"/>
        <end position="181"/>
    </location>
</feature>
<evidence type="ECO:0000256" key="2">
    <source>
        <dbReference type="ARBA" id="ARBA00004613"/>
    </source>
</evidence>
<dbReference type="PROSITE" id="PS00022">
    <property type="entry name" value="EGF_1"/>
    <property type="match status" value="1"/>
</dbReference>
<feature type="region of interest" description="Disordered" evidence="13">
    <location>
        <begin position="220"/>
        <end position="248"/>
    </location>
</feature>
<evidence type="ECO:0000256" key="12">
    <source>
        <dbReference type="PROSITE-ProRule" id="PRU00076"/>
    </source>
</evidence>
<keyword evidence="11 12" id="KW-1015">Disulfide bond</keyword>
<dbReference type="GO" id="GO:0045499">
    <property type="term" value="F:chemorepellent activity"/>
    <property type="evidence" value="ECO:0007669"/>
    <property type="project" value="TreeGrafter"/>
</dbReference>
<keyword evidence="10 14" id="KW-0472">Membrane</keyword>
<proteinExistence type="inferred from homology"/>
<organism evidence="16 17">
    <name type="scientific">Parambassis ranga</name>
    <name type="common">Indian glassy fish</name>
    <dbReference type="NCBI Taxonomy" id="210632"/>
    <lineage>
        <taxon>Eukaryota</taxon>
        <taxon>Metazoa</taxon>
        <taxon>Chordata</taxon>
        <taxon>Craniata</taxon>
        <taxon>Vertebrata</taxon>
        <taxon>Euteleostomi</taxon>
        <taxon>Actinopterygii</taxon>
        <taxon>Neopterygii</taxon>
        <taxon>Teleostei</taxon>
        <taxon>Neoteleostei</taxon>
        <taxon>Acanthomorphata</taxon>
        <taxon>Ovalentaria</taxon>
        <taxon>Ambassidae</taxon>
        <taxon>Parambassis</taxon>
    </lineage>
</organism>
<dbReference type="RefSeq" id="XP_028279902.1">
    <property type="nucleotide sequence ID" value="XM_028424101.1"/>
</dbReference>
<evidence type="ECO:0000256" key="7">
    <source>
        <dbReference type="ARBA" id="ARBA00022692"/>
    </source>
</evidence>
<dbReference type="GeneID" id="114447699"/>
<evidence type="ECO:0000256" key="1">
    <source>
        <dbReference type="ARBA" id="ARBA00004251"/>
    </source>
</evidence>
<sequence length="713" mass="77132">MSHKGRQGRMSECSGAAASGAVILEEPEGSGTSGARGEGQAQDQGPLRCAVWPRQQTWLCVVPLLIGFIGLGLSLMLLKWIVVGTVRDYVPTDLVDANRIGQDPIFLSKPSGIPKGPDTTTTTTTPTVDGGNPTPRTVTVAKGRTRTTTTTTTTNPRGGGASGSQVTPRNPGSRNGRGGFTTTTAAARTTFVIGAATSSSSPSNPTVLHDSTQMWTAEHTTTETVSTTLTTRTHGHRKTPSPTVPPLHSEHFKPCHEKDLAYCLNGGECFVIETLSGPHKHCKCREGYQGIRCDQFLPKTDSILSDPIDHLGIEFMESKEVYKRQVLSITSIAMAISLLGTLCMALYCRNKRRREKLQAHLKESRSLKNYTANSHNALDAKMRAPNTNLQMHEYCKRPSQCRQGNICESSFAHCSVATTSPSSSRGTTKHHRTGSLSHSPDQRTRAAHWSAPRRTPPIPKRLNPIGGSKYSGPAYQHLQEVDSSEKEAEAQKGFQMQGENQFEVSRRDAFPHMQTPVPMETSSPSPWSGCVEVRSRLCPPSEHNEPNPCTRSLRRPGRRHSHTAPPPFRSCSIPIIPSVQCHHDNEVSCMQTTAMSVTCGATPGKEARREKQAHATVFSSSCSSAIGQQQDEVALLLEEAQEQLRVLALAYRKQEEGGIVTGGATVPQVEARETVCFLNLNGGSGGALSCNGPTQTQLLSPSLSHRDLGQTGQ</sequence>
<evidence type="ECO:0000256" key="5">
    <source>
        <dbReference type="ARBA" id="ARBA00022525"/>
    </source>
</evidence>
<feature type="transmembrane region" description="Helical" evidence="14">
    <location>
        <begin position="326"/>
        <end position="348"/>
    </location>
</feature>
<keyword evidence="4" id="KW-1003">Cell membrane</keyword>
<feature type="compositionally biased region" description="Low complexity" evidence="13">
    <location>
        <begin position="220"/>
        <end position="232"/>
    </location>
</feature>
<feature type="disulfide bond" evidence="12">
    <location>
        <begin position="284"/>
        <end position="293"/>
    </location>
</feature>
<reference evidence="17" key="1">
    <citation type="submission" date="2025-08" db="UniProtKB">
        <authorList>
            <consortium name="RefSeq"/>
        </authorList>
    </citation>
    <scope>IDENTIFICATION</scope>
</reference>
<name>A0A6P7JSS2_9TELE</name>
<feature type="region of interest" description="Disordered" evidence="13">
    <location>
        <begin position="418"/>
        <end position="466"/>
    </location>
</feature>
<protein>
    <submittedName>
        <fullName evidence="17">Pro-neuregulin-3, membrane-bound isoform</fullName>
    </submittedName>
</protein>
<evidence type="ECO:0000313" key="16">
    <source>
        <dbReference type="Proteomes" id="UP000515145"/>
    </source>
</evidence>
<dbReference type="Proteomes" id="UP000515145">
    <property type="component" value="Chromosome 15"/>
</dbReference>
<dbReference type="GO" id="GO:0048513">
    <property type="term" value="P:animal organ development"/>
    <property type="evidence" value="ECO:0007669"/>
    <property type="project" value="TreeGrafter"/>
</dbReference>
<dbReference type="PROSITE" id="PS50026">
    <property type="entry name" value="EGF_3"/>
    <property type="match status" value="1"/>
</dbReference>
<dbReference type="GO" id="GO:0035556">
    <property type="term" value="P:intracellular signal transduction"/>
    <property type="evidence" value="ECO:0007669"/>
    <property type="project" value="TreeGrafter"/>
</dbReference>
<dbReference type="InterPro" id="IPR000742">
    <property type="entry name" value="EGF"/>
</dbReference>
<evidence type="ECO:0000256" key="8">
    <source>
        <dbReference type="ARBA" id="ARBA00022989"/>
    </source>
</evidence>
<dbReference type="PANTHER" id="PTHR11100">
    <property type="entry name" value="HEREGULIN-NEUREGULIN FAMILY MEMBER"/>
    <property type="match status" value="1"/>
</dbReference>
<evidence type="ECO:0000259" key="15">
    <source>
        <dbReference type="PROSITE" id="PS50026"/>
    </source>
</evidence>
<keyword evidence="16" id="KW-1185">Reference proteome</keyword>
<keyword evidence="8 14" id="KW-1133">Transmembrane helix</keyword>
<feature type="transmembrane region" description="Helical" evidence="14">
    <location>
        <begin position="58"/>
        <end position="82"/>
    </location>
</feature>
<evidence type="ECO:0000256" key="6">
    <source>
        <dbReference type="ARBA" id="ARBA00022536"/>
    </source>
</evidence>
<evidence type="ECO:0000256" key="4">
    <source>
        <dbReference type="ARBA" id="ARBA00022475"/>
    </source>
</evidence>
<evidence type="ECO:0000256" key="10">
    <source>
        <dbReference type="ARBA" id="ARBA00023136"/>
    </source>
</evidence>
<evidence type="ECO:0000256" key="14">
    <source>
        <dbReference type="SAM" id="Phobius"/>
    </source>
</evidence>
<evidence type="ECO:0000256" key="13">
    <source>
        <dbReference type="SAM" id="MobiDB-lite"/>
    </source>
</evidence>
<feature type="compositionally biased region" description="Low complexity" evidence="13">
    <location>
        <begin position="116"/>
        <end position="135"/>
    </location>
</feature>
<dbReference type="GO" id="GO:0007399">
    <property type="term" value="P:nervous system development"/>
    <property type="evidence" value="ECO:0007669"/>
    <property type="project" value="InterPro"/>
</dbReference>
<keyword evidence="6 12" id="KW-0245">EGF-like domain</keyword>
<feature type="compositionally biased region" description="Low complexity" evidence="13">
    <location>
        <begin position="168"/>
        <end position="181"/>
    </location>
</feature>
<evidence type="ECO:0000313" key="17">
    <source>
        <dbReference type="RefSeq" id="XP_028279902.1"/>
    </source>
</evidence>
<evidence type="ECO:0000256" key="3">
    <source>
        <dbReference type="ARBA" id="ARBA00008216"/>
    </source>
</evidence>
<dbReference type="GO" id="GO:0008083">
    <property type="term" value="F:growth factor activity"/>
    <property type="evidence" value="ECO:0007669"/>
    <property type="project" value="UniProtKB-KW"/>
</dbReference>
<gene>
    <name evidence="17" type="primary">nrg3a</name>
</gene>
<dbReference type="InParanoid" id="A0A6P7JSS2"/>
<dbReference type="CTD" id="100535494"/>
<dbReference type="GO" id="GO:0005886">
    <property type="term" value="C:plasma membrane"/>
    <property type="evidence" value="ECO:0007669"/>
    <property type="project" value="UniProtKB-SubCell"/>
</dbReference>
<dbReference type="InterPro" id="IPR040180">
    <property type="entry name" value="Neuregulin"/>
</dbReference>
<dbReference type="SUPFAM" id="SSF57196">
    <property type="entry name" value="EGF/Laminin"/>
    <property type="match status" value="1"/>
</dbReference>
<keyword evidence="7 14" id="KW-0812">Transmembrane</keyword>
<keyword evidence="5" id="KW-0964">Secreted</keyword>
<dbReference type="OrthoDB" id="9939684at2759"/>
<evidence type="ECO:0000256" key="9">
    <source>
        <dbReference type="ARBA" id="ARBA00023030"/>
    </source>
</evidence>
<keyword evidence="9" id="KW-0339">Growth factor</keyword>
<accession>A0A6P7JSS2</accession>
<comment type="subcellular location">
    <subcellularLocation>
        <location evidence="1">Cell membrane</location>
        <topology evidence="1">Single-pass type I membrane protein</topology>
    </subcellularLocation>
    <subcellularLocation>
        <location evidence="2">Secreted</location>
    </subcellularLocation>
</comment>
<feature type="region of interest" description="Disordered" evidence="13">
    <location>
        <begin position="539"/>
        <end position="566"/>
    </location>
</feature>
<comment type="similarity">
    <text evidence="3">Belongs to the neuregulin family.</text>
</comment>
<dbReference type="Gene3D" id="2.10.25.10">
    <property type="entry name" value="Laminin"/>
    <property type="match status" value="1"/>
</dbReference>
<comment type="caution">
    <text evidence="12">Lacks conserved residue(s) required for the propagation of feature annotation.</text>
</comment>
<feature type="compositionally biased region" description="Basic residues" evidence="13">
    <location>
        <begin position="552"/>
        <end position="562"/>
    </location>
</feature>